<dbReference type="AlphaFoldDB" id="A0A975M7H0"/>
<dbReference type="RefSeq" id="WP_210230122.1">
    <property type="nucleotide sequence ID" value="NZ_CP076022.1"/>
</dbReference>
<evidence type="ECO:0000313" key="1">
    <source>
        <dbReference type="EMBL" id="QWC10826.1"/>
    </source>
</evidence>
<proteinExistence type="predicted"/>
<dbReference type="EMBL" id="CP076022">
    <property type="protein sequence ID" value="QWC10826.1"/>
    <property type="molecule type" value="Genomic_DNA"/>
</dbReference>
<dbReference type="Proteomes" id="UP000676885">
    <property type="component" value="Chromosome"/>
</dbReference>
<name>A0A975M7H0_9MICC</name>
<accession>A0A975M7H0</accession>
<reference evidence="1 2" key="1">
    <citation type="submission" date="2021-05" db="EMBL/GenBank/DDBJ databases">
        <title>Novel species in genus Arthrobacter.</title>
        <authorList>
            <person name="Zhang G."/>
        </authorList>
    </citation>
    <scope>NUCLEOTIDE SEQUENCE [LARGE SCALE GENOMIC DNA]</scope>
    <source>
        <strain evidence="2">zg-ZUI227</strain>
    </source>
</reference>
<dbReference type="PROSITE" id="PS51257">
    <property type="entry name" value="PROKAR_LIPOPROTEIN"/>
    <property type="match status" value="1"/>
</dbReference>
<gene>
    <name evidence="1" type="ORF">KKR91_04185</name>
</gene>
<keyword evidence="2" id="KW-1185">Reference proteome</keyword>
<sequence>MRRPRTTWGVLAAGALVIAGVSGCEVPGIEPDAAQELQGQVSEVTDAAEEGNYEQALVSLDDLSLRLQTATRSGEVSLSRHERISGAIDAVRLTLETEIALRENPGDPSPAPATGGN</sequence>
<organism evidence="1 2">
    <name type="scientific">Arthrobacter jiangjiafuii</name>
    <dbReference type="NCBI Taxonomy" id="2817475"/>
    <lineage>
        <taxon>Bacteria</taxon>
        <taxon>Bacillati</taxon>
        <taxon>Actinomycetota</taxon>
        <taxon>Actinomycetes</taxon>
        <taxon>Micrococcales</taxon>
        <taxon>Micrococcaceae</taxon>
        <taxon>Arthrobacter</taxon>
    </lineage>
</organism>
<protein>
    <recommendedName>
        <fullName evidence="3">DUF4398 domain-containing protein</fullName>
    </recommendedName>
</protein>
<dbReference type="KEGG" id="ajg:KKR91_04185"/>
<evidence type="ECO:0008006" key="3">
    <source>
        <dbReference type="Google" id="ProtNLM"/>
    </source>
</evidence>
<evidence type="ECO:0000313" key="2">
    <source>
        <dbReference type="Proteomes" id="UP000676885"/>
    </source>
</evidence>